<dbReference type="PROSITE" id="PS00101">
    <property type="entry name" value="HEXAPEP_TRANSFERASES"/>
    <property type="match status" value="1"/>
</dbReference>
<keyword evidence="9" id="KW-1185">Reference proteome</keyword>
<comment type="similarity">
    <text evidence="1 7">Belongs to the transferase hexapeptide repeat family.</text>
</comment>
<comment type="catalytic activity">
    <reaction evidence="6 7">
        <text>L-serine + acetyl-CoA = O-acetyl-L-serine + CoA</text>
        <dbReference type="Rhea" id="RHEA:24560"/>
        <dbReference type="ChEBI" id="CHEBI:33384"/>
        <dbReference type="ChEBI" id="CHEBI:57287"/>
        <dbReference type="ChEBI" id="CHEBI:57288"/>
        <dbReference type="ChEBI" id="CHEBI:58340"/>
        <dbReference type="EC" id="2.3.1.30"/>
    </reaction>
</comment>
<accession>A0A6G5QIB1</accession>
<dbReference type="CDD" id="cd03354">
    <property type="entry name" value="LbH_SAT"/>
    <property type="match status" value="1"/>
</dbReference>
<dbReference type="Gene3D" id="1.10.3130.10">
    <property type="entry name" value="serine acetyltransferase, domain 1"/>
    <property type="match status" value="1"/>
</dbReference>
<dbReference type="InterPro" id="IPR042122">
    <property type="entry name" value="Ser_AcTrfase_N_sf"/>
</dbReference>
<dbReference type="GO" id="GO:0009001">
    <property type="term" value="F:serine O-acetyltransferase activity"/>
    <property type="evidence" value="ECO:0007669"/>
    <property type="project" value="UniProtKB-EC"/>
</dbReference>
<keyword evidence="2" id="KW-0028">Amino-acid biosynthesis</keyword>
<evidence type="ECO:0000256" key="1">
    <source>
        <dbReference type="ARBA" id="ARBA00007274"/>
    </source>
</evidence>
<dbReference type="AlphaFoldDB" id="A0A6G5QIB1"/>
<reference evidence="8 9" key="1">
    <citation type="submission" date="2016-07" db="EMBL/GenBank/DDBJ databases">
        <title>Comparative genomics of the Campylobacter concisus group.</title>
        <authorList>
            <person name="Miller W.G."/>
            <person name="Yee E."/>
            <person name="Chapman M.H."/>
            <person name="Huynh S."/>
            <person name="Bono J.L."/>
            <person name="On S.L.W."/>
            <person name="StLeger J."/>
            <person name="Foster G."/>
            <person name="Parker C.T."/>
        </authorList>
    </citation>
    <scope>NUCLEOTIDE SEQUENCE [LARGE SCALE GENOMIC DNA]</scope>
    <source>
        <strain evidence="8 9">CCUG 21559</strain>
    </source>
</reference>
<dbReference type="NCBIfam" id="TIGR01172">
    <property type="entry name" value="cysE"/>
    <property type="match status" value="1"/>
</dbReference>
<dbReference type="InterPro" id="IPR011004">
    <property type="entry name" value="Trimer_LpxA-like_sf"/>
</dbReference>
<dbReference type="InterPro" id="IPR005881">
    <property type="entry name" value="Ser_O-AcTrfase"/>
</dbReference>
<evidence type="ECO:0000256" key="5">
    <source>
        <dbReference type="ARBA" id="ARBA00023315"/>
    </source>
</evidence>
<dbReference type="SUPFAM" id="SSF51161">
    <property type="entry name" value="Trimeric LpxA-like enzymes"/>
    <property type="match status" value="1"/>
</dbReference>
<sequence>MKICDRVREAVEVVRQKDPSVQNCCSLAILINTPGLHALAFHRIAHFLYDKKFFFFARFISQISRFLTGIEIHPGAKIGRRFFIDHGAGVVIGETAEIGDDVMMYHQVTLGGTGKECGKRHPTIQDGVVIATGAKVLGAITIGKNAKIGANSVVLKNVPENATVVGIPARIVRVSGKLYQPEYSI</sequence>
<dbReference type="GO" id="GO:0006535">
    <property type="term" value="P:cysteine biosynthetic process from serine"/>
    <property type="evidence" value="ECO:0007669"/>
    <property type="project" value="InterPro"/>
</dbReference>
<keyword evidence="3 7" id="KW-0808">Transferase</keyword>
<dbReference type="PIRSF" id="PIRSF000441">
    <property type="entry name" value="CysE"/>
    <property type="match status" value="1"/>
</dbReference>
<dbReference type="InterPro" id="IPR018357">
    <property type="entry name" value="Hexapep_transf_CS"/>
</dbReference>
<dbReference type="RefSeq" id="WP_034969546.1">
    <property type="nucleotide sequence ID" value="NZ_CP012542.1"/>
</dbReference>
<proteinExistence type="inferred from homology"/>
<dbReference type="InterPro" id="IPR053376">
    <property type="entry name" value="Serine_acetyltransferase"/>
</dbReference>
<evidence type="ECO:0000256" key="2">
    <source>
        <dbReference type="ARBA" id="ARBA00022605"/>
    </source>
</evidence>
<protein>
    <recommendedName>
        <fullName evidence="7">Serine acetyltransferase</fullName>
        <ecNumber evidence="7">2.3.1.30</ecNumber>
    </recommendedName>
</protein>
<name>A0A6G5QIB1_9BACT</name>
<evidence type="ECO:0000256" key="7">
    <source>
        <dbReference type="PIRNR" id="PIRNR000441"/>
    </source>
</evidence>
<gene>
    <name evidence="8" type="primary">cysE</name>
    <name evidence="8" type="ORF">CMUC_1567</name>
</gene>
<dbReference type="GO" id="GO:0005737">
    <property type="term" value="C:cytoplasm"/>
    <property type="evidence" value="ECO:0007669"/>
    <property type="project" value="InterPro"/>
</dbReference>
<dbReference type="Proteomes" id="UP000503264">
    <property type="component" value="Chromosome"/>
</dbReference>
<keyword evidence="5 7" id="KW-0012">Acyltransferase</keyword>
<dbReference type="EMBL" id="CP012542">
    <property type="protein sequence ID" value="QCD45317.1"/>
    <property type="molecule type" value="Genomic_DNA"/>
</dbReference>
<keyword evidence="4" id="KW-0677">Repeat</keyword>
<dbReference type="Pfam" id="PF00132">
    <property type="entry name" value="Hexapep"/>
    <property type="match status" value="1"/>
</dbReference>
<dbReference type="Gene3D" id="2.160.10.10">
    <property type="entry name" value="Hexapeptide repeat proteins"/>
    <property type="match status" value="1"/>
</dbReference>
<evidence type="ECO:0000256" key="4">
    <source>
        <dbReference type="ARBA" id="ARBA00022737"/>
    </source>
</evidence>
<evidence type="ECO:0000256" key="3">
    <source>
        <dbReference type="ARBA" id="ARBA00022679"/>
    </source>
</evidence>
<dbReference type="InterPro" id="IPR001451">
    <property type="entry name" value="Hexapep"/>
</dbReference>
<dbReference type="NCBIfam" id="NF041874">
    <property type="entry name" value="EPS_EpsC"/>
    <property type="match status" value="1"/>
</dbReference>
<organism evidence="8 9">
    <name type="scientific">Campylobacter mucosalis CCUG 21559</name>
    <dbReference type="NCBI Taxonomy" id="1032067"/>
    <lineage>
        <taxon>Bacteria</taxon>
        <taxon>Pseudomonadati</taxon>
        <taxon>Campylobacterota</taxon>
        <taxon>Epsilonproteobacteria</taxon>
        <taxon>Campylobacterales</taxon>
        <taxon>Campylobacteraceae</taxon>
        <taxon>Campylobacter</taxon>
    </lineage>
</organism>
<dbReference type="EC" id="2.3.1.30" evidence="7"/>
<dbReference type="PANTHER" id="PTHR42811">
    <property type="entry name" value="SERINE ACETYLTRANSFERASE"/>
    <property type="match status" value="1"/>
</dbReference>
<evidence type="ECO:0000313" key="9">
    <source>
        <dbReference type="Proteomes" id="UP000503264"/>
    </source>
</evidence>
<evidence type="ECO:0000313" key="8">
    <source>
        <dbReference type="EMBL" id="QCD45317.1"/>
    </source>
</evidence>
<dbReference type="FunFam" id="2.160.10.10:FF:000007">
    <property type="entry name" value="Serine acetyltransferase"/>
    <property type="match status" value="1"/>
</dbReference>
<dbReference type="InterPro" id="IPR045304">
    <property type="entry name" value="LbH_SAT"/>
</dbReference>
<evidence type="ECO:0000256" key="6">
    <source>
        <dbReference type="ARBA" id="ARBA00049486"/>
    </source>
</evidence>